<dbReference type="SMART" id="SM00831">
    <property type="entry name" value="Cation_ATPase_N"/>
    <property type="match status" value="1"/>
</dbReference>
<evidence type="ECO:0000256" key="7">
    <source>
        <dbReference type="ARBA" id="ARBA00023136"/>
    </source>
</evidence>
<reference evidence="13" key="1">
    <citation type="journal article" date="2019" name="Int. J. Syst. Evol. Microbiol.">
        <title>The Global Catalogue of Microorganisms (GCM) 10K type strain sequencing project: providing services to taxonomists for standard genome sequencing and annotation.</title>
        <authorList>
            <consortium name="The Broad Institute Genomics Platform"/>
            <consortium name="The Broad Institute Genome Sequencing Center for Infectious Disease"/>
            <person name="Wu L."/>
            <person name="Ma J."/>
        </authorList>
    </citation>
    <scope>NUCLEOTIDE SEQUENCE [LARGE SCALE GENOMIC DNA]</scope>
    <source>
        <strain evidence="13">TBRC 4489</strain>
    </source>
</reference>
<dbReference type="Gene3D" id="1.20.1110.10">
    <property type="entry name" value="Calcium-transporting ATPase, transmembrane domain"/>
    <property type="match status" value="1"/>
</dbReference>
<dbReference type="Gene3D" id="2.70.150.10">
    <property type="entry name" value="Calcium-transporting ATPase, cytoplasmic transduction domain A"/>
    <property type="match status" value="1"/>
</dbReference>
<gene>
    <name evidence="12" type="ORF">ACFOWE_10485</name>
</gene>
<dbReference type="SUPFAM" id="SSF56784">
    <property type="entry name" value="HAD-like"/>
    <property type="match status" value="1"/>
</dbReference>
<dbReference type="InterPro" id="IPR008250">
    <property type="entry name" value="ATPase_P-typ_transduc_dom_A_sf"/>
</dbReference>
<feature type="transmembrane region" description="Helical" evidence="10">
    <location>
        <begin position="815"/>
        <end position="837"/>
    </location>
</feature>
<evidence type="ECO:0000256" key="2">
    <source>
        <dbReference type="ARBA" id="ARBA00022692"/>
    </source>
</evidence>
<protein>
    <submittedName>
        <fullName evidence="12">Cation-translocating P-type ATPase</fullName>
    </submittedName>
</protein>
<dbReference type="PANTHER" id="PTHR42861">
    <property type="entry name" value="CALCIUM-TRANSPORTING ATPASE"/>
    <property type="match status" value="1"/>
</dbReference>
<keyword evidence="7 10" id="KW-0472">Membrane</keyword>
<comment type="caution">
    <text evidence="12">The sequence shown here is derived from an EMBL/GenBank/DDBJ whole genome shotgun (WGS) entry which is preliminary data.</text>
</comment>
<comment type="subcellular location">
    <subcellularLocation>
        <location evidence="1">Cell membrane</location>
        <topology evidence="1">Multi-pass membrane protein</topology>
    </subcellularLocation>
</comment>
<dbReference type="PRINTS" id="PR00120">
    <property type="entry name" value="HATPASE"/>
</dbReference>
<dbReference type="InterPro" id="IPR023298">
    <property type="entry name" value="ATPase_P-typ_TM_dom_sf"/>
</dbReference>
<dbReference type="InterPro" id="IPR004014">
    <property type="entry name" value="ATPase_P-typ_cation-transptr_N"/>
</dbReference>
<keyword evidence="2 10" id="KW-0812">Transmembrane</keyword>
<feature type="region of interest" description="Disordered" evidence="9">
    <location>
        <begin position="1"/>
        <end position="27"/>
    </location>
</feature>
<dbReference type="Gene3D" id="3.40.50.1000">
    <property type="entry name" value="HAD superfamily/HAD-like"/>
    <property type="match status" value="1"/>
</dbReference>
<dbReference type="InterPro" id="IPR036412">
    <property type="entry name" value="HAD-like_sf"/>
</dbReference>
<comment type="catalytic activity">
    <reaction evidence="8">
        <text>ATP + H2O = ADP + phosphate + H(+)</text>
        <dbReference type="Rhea" id="RHEA:13065"/>
        <dbReference type="ChEBI" id="CHEBI:15377"/>
        <dbReference type="ChEBI" id="CHEBI:15378"/>
        <dbReference type="ChEBI" id="CHEBI:30616"/>
        <dbReference type="ChEBI" id="CHEBI:43474"/>
        <dbReference type="ChEBI" id="CHEBI:456216"/>
    </reaction>
</comment>
<evidence type="ECO:0000256" key="8">
    <source>
        <dbReference type="ARBA" id="ARBA00049360"/>
    </source>
</evidence>
<dbReference type="SUPFAM" id="SSF81653">
    <property type="entry name" value="Calcium ATPase, transduction domain A"/>
    <property type="match status" value="1"/>
</dbReference>
<feature type="transmembrane region" description="Helical" evidence="10">
    <location>
        <begin position="720"/>
        <end position="739"/>
    </location>
</feature>
<keyword evidence="6 10" id="KW-1133">Transmembrane helix</keyword>
<dbReference type="SUPFAM" id="SSF81660">
    <property type="entry name" value="Metal cation-transporting ATPase, ATP-binding domain N"/>
    <property type="match status" value="1"/>
</dbReference>
<dbReference type="PRINTS" id="PR00119">
    <property type="entry name" value="CATATPASE"/>
</dbReference>
<dbReference type="SFLD" id="SFLDF00027">
    <property type="entry name" value="p-type_atpase"/>
    <property type="match status" value="1"/>
</dbReference>
<evidence type="ECO:0000313" key="12">
    <source>
        <dbReference type="EMBL" id="MFC4058723.1"/>
    </source>
</evidence>
<evidence type="ECO:0000256" key="10">
    <source>
        <dbReference type="SAM" id="Phobius"/>
    </source>
</evidence>
<accession>A0ABV8I8E7</accession>
<evidence type="ECO:0000256" key="5">
    <source>
        <dbReference type="ARBA" id="ARBA00022967"/>
    </source>
</evidence>
<dbReference type="SFLD" id="SFLDG00002">
    <property type="entry name" value="C1.7:_P-type_atpase_like"/>
    <property type="match status" value="1"/>
</dbReference>
<feature type="transmembrane region" description="Helical" evidence="10">
    <location>
        <begin position="885"/>
        <end position="902"/>
    </location>
</feature>
<dbReference type="Pfam" id="PF00689">
    <property type="entry name" value="Cation_ATPase_C"/>
    <property type="match status" value="1"/>
</dbReference>
<dbReference type="Pfam" id="PF00122">
    <property type="entry name" value="E1-E2_ATPase"/>
    <property type="match status" value="1"/>
</dbReference>
<proteinExistence type="predicted"/>
<dbReference type="Proteomes" id="UP001595850">
    <property type="component" value="Unassembled WGS sequence"/>
</dbReference>
<evidence type="ECO:0000313" key="13">
    <source>
        <dbReference type="Proteomes" id="UP001595850"/>
    </source>
</evidence>
<dbReference type="InterPro" id="IPR044492">
    <property type="entry name" value="P_typ_ATPase_HD_dom"/>
</dbReference>
<dbReference type="InterPro" id="IPR023214">
    <property type="entry name" value="HAD_sf"/>
</dbReference>
<feature type="transmembrane region" description="Helical" evidence="10">
    <location>
        <begin position="268"/>
        <end position="287"/>
    </location>
</feature>
<evidence type="ECO:0000256" key="3">
    <source>
        <dbReference type="ARBA" id="ARBA00022741"/>
    </source>
</evidence>
<feature type="transmembrane region" description="Helical" evidence="10">
    <location>
        <begin position="745"/>
        <end position="763"/>
    </location>
</feature>
<feature type="domain" description="Cation-transporting P-type ATPase N-terminal" evidence="11">
    <location>
        <begin position="25"/>
        <end position="99"/>
    </location>
</feature>
<dbReference type="SUPFAM" id="SSF81665">
    <property type="entry name" value="Calcium ATPase, transmembrane domain M"/>
    <property type="match status" value="1"/>
</dbReference>
<dbReference type="NCBIfam" id="TIGR01494">
    <property type="entry name" value="ATPase_P-type"/>
    <property type="match status" value="2"/>
</dbReference>
<name>A0ABV8I8E7_9ACTN</name>
<keyword evidence="4" id="KW-0067">ATP-binding</keyword>
<dbReference type="RefSeq" id="WP_377287022.1">
    <property type="nucleotide sequence ID" value="NZ_JBHSBM010000013.1"/>
</dbReference>
<organism evidence="12 13">
    <name type="scientific">Planomonospora corallina</name>
    <dbReference type="NCBI Taxonomy" id="1806052"/>
    <lineage>
        <taxon>Bacteria</taxon>
        <taxon>Bacillati</taxon>
        <taxon>Actinomycetota</taxon>
        <taxon>Actinomycetes</taxon>
        <taxon>Streptosporangiales</taxon>
        <taxon>Streptosporangiaceae</taxon>
        <taxon>Planomonospora</taxon>
    </lineage>
</organism>
<dbReference type="InterPro" id="IPR023299">
    <property type="entry name" value="ATPase_P-typ_cyto_dom_N"/>
</dbReference>
<dbReference type="SFLD" id="SFLDS00003">
    <property type="entry name" value="Haloacid_Dehalogenase"/>
    <property type="match status" value="1"/>
</dbReference>
<dbReference type="InterPro" id="IPR059000">
    <property type="entry name" value="ATPase_P-type_domA"/>
</dbReference>
<feature type="transmembrane region" description="Helical" evidence="10">
    <location>
        <begin position="293"/>
        <end position="318"/>
    </location>
</feature>
<evidence type="ECO:0000256" key="1">
    <source>
        <dbReference type="ARBA" id="ARBA00004651"/>
    </source>
</evidence>
<keyword evidence="13" id="KW-1185">Reference proteome</keyword>
<dbReference type="Pfam" id="PF00690">
    <property type="entry name" value="Cation_ATPase_N"/>
    <property type="match status" value="1"/>
</dbReference>
<dbReference type="InterPro" id="IPR018303">
    <property type="entry name" value="ATPase_P-typ_P_site"/>
</dbReference>
<keyword evidence="3" id="KW-0547">Nucleotide-binding</keyword>
<dbReference type="InterPro" id="IPR001757">
    <property type="entry name" value="P_typ_ATPase"/>
</dbReference>
<dbReference type="Pfam" id="PF13246">
    <property type="entry name" value="Cation_ATPase"/>
    <property type="match status" value="1"/>
</dbReference>
<dbReference type="EMBL" id="JBHSBM010000013">
    <property type="protein sequence ID" value="MFC4058723.1"/>
    <property type="molecule type" value="Genomic_DNA"/>
</dbReference>
<evidence type="ECO:0000256" key="6">
    <source>
        <dbReference type="ARBA" id="ARBA00022989"/>
    </source>
</evidence>
<evidence type="ECO:0000259" key="11">
    <source>
        <dbReference type="SMART" id="SM00831"/>
    </source>
</evidence>
<keyword evidence="5" id="KW-1278">Translocase</keyword>
<sequence length="934" mass="98536">MSRTGVSMVRGHAPSTPGEAADRPTWHQADTATVVREFDVRPDRGLSTEAAHDRLRSHGPNRLAAGKKESVLQAWLRQYRDFMQIVLLAAAVISLIVTRDIGTAAVLAGLTVFNAVIGLRQEAKAEESVKALSRMMKTVARVRRDGQAVEVDAAELVPGDVVLVEAGDRVPADGRICVAASLEIEEAALTGESLPVAKGTDPVPGEDVPLGDRTCLGYMNTSVTRGRGELIVTTTGMDTEIGRIADLLAGTEAEKTPLQKQLDSLSKIIATIAGIALALVVVLGLLRDRPFDILFITGVALAVAAIPTGLPAVVTALLSIGTREIARRNAIMKRLPAVETLGSTSMVCSDKTGTLTLNKMTARELVIPGHNRFTVSGEGYGTDGEIRHVGGEHFALDPYLLPMVLCADAVLDGENLVGDPTEGALIVLAAKGGLDIEGTRGAHPRVGEVPFDAAYKFMATFHEMTGADGRPVVRCYVKGAPDVLIARASTYRAPDGSLVPVTDRNRPLALEANDRMARAGERVMVVAQRDLDPAAFDRGGDLIGLVRDLTLLAMVGIVDPPRPEAKAAIAECGEAGIRVRMITGDHVTTAGAIAAELGIPGRAITGAEFASLTDDELRERLPDIGVVARVAPEDKLRLVRLLKQTGNVVAMTGDGVNDAPALKAADIGVAMGITGTEVSKEAAVMILTDDNFATIVGAVEYGRSLYDNLLKYLRFQMSTLVAYIAIFIGAALFGIAGGIPLTPLQILWVNMVVDIPVAVALGFDEPTRGLMSRAPRPVGAPVLSRANWVRLCVQGLAMTAGSLAAYRIGESGQGALAASTMLLTTLSLFHVAAGLLARDQTNTIFSRAAVPGPTQLHRYALVLVLVVAVTEIGLLQRVFSTTGLSVTQWGVCLGLAAGLVVLEEAIKSVLRRRGHANHADHADHADHTAAGERR</sequence>
<dbReference type="Gene3D" id="3.40.1110.10">
    <property type="entry name" value="Calcium-transporting ATPase, cytoplasmic domain N"/>
    <property type="match status" value="1"/>
</dbReference>
<dbReference type="PROSITE" id="PS00154">
    <property type="entry name" value="ATPASE_E1_E2"/>
    <property type="match status" value="1"/>
</dbReference>
<evidence type="ECO:0000256" key="4">
    <source>
        <dbReference type="ARBA" id="ARBA00022840"/>
    </source>
</evidence>
<feature type="transmembrane region" description="Helical" evidence="10">
    <location>
        <begin position="82"/>
        <end position="98"/>
    </location>
</feature>
<feature type="transmembrane region" description="Helical" evidence="10">
    <location>
        <begin position="858"/>
        <end position="879"/>
    </location>
</feature>
<dbReference type="InterPro" id="IPR006068">
    <property type="entry name" value="ATPase_P-typ_cation-transptr_C"/>
</dbReference>
<evidence type="ECO:0000256" key="9">
    <source>
        <dbReference type="SAM" id="MobiDB-lite"/>
    </source>
</evidence>